<name>D0WI02_SLAES</name>
<evidence type="ECO:0000256" key="1">
    <source>
        <dbReference type="SAM" id="MobiDB-lite"/>
    </source>
</evidence>
<dbReference type="HOGENOM" id="CLU_3257933_0_0_11"/>
<proteinExistence type="predicted"/>
<protein>
    <submittedName>
        <fullName evidence="2">Uncharacterized protein</fullName>
    </submittedName>
</protein>
<keyword evidence="3" id="KW-1185">Reference proteome</keyword>
<feature type="compositionally biased region" description="Basic and acidic residues" evidence="1">
    <location>
        <begin position="1"/>
        <end position="11"/>
    </location>
</feature>
<sequence length="42" mass="4972">MIARCGYRDRLQTSPAKRIDPANTVQPRWGRRKHRFECIADT</sequence>
<accession>D0WI02</accession>
<dbReference type="Proteomes" id="UP000006001">
    <property type="component" value="Unassembled WGS sequence"/>
</dbReference>
<feature type="region of interest" description="Disordered" evidence="1">
    <location>
        <begin position="1"/>
        <end position="26"/>
    </location>
</feature>
<gene>
    <name evidence="2" type="ORF">HMPREF0762_01474</name>
</gene>
<dbReference type="AlphaFoldDB" id="D0WI02"/>
<organism evidence="2 3">
    <name type="scientific">Slackia exigua (strain ATCC 700122 / DSM 15923 / CIP 105133 / JCM 11022 / KCTC 5966 / S-7)</name>
    <dbReference type="NCBI Taxonomy" id="649764"/>
    <lineage>
        <taxon>Bacteria</taxon>
        <taxon>Bacillati</taxon>
        <taxon>Actinomycetota</taxon>
        <taxon>Coriobacteriia</taxon>
        <taxon>Eggerthellales</taxon>
        <taxon>Eggerthellaceae</taxon>
        <taxon>Slackia</taxon>
    </lineage>
</organism>
<comment type="caution">
    <text evidence="2">The sequence shown here is derived from an EMBL/GenBank/DDBJ whole genome shotgun (WGS) entry which is preliminary data.</text>
</comment>
<dbReference type="STRING" id="649764.HMPREF0762_01474"/>
<evidence type="ECO:0000313" key="2">
    <source>
        <dbReference type="EMBL" id="EEZ60669.1"/>
    </source>
</evidence>
<dbReference type="EMBL" id="ACUX02000016">
    <property type="protein sequence ID" value="EEZ60669.1"/>
    <property type="molecule type" value="Genomic_DNA"/>
</dbReference>
<evidence type="ECO:0000313" key="3">
    <source>
        <dbReference type="Proteomes" id="UP000006001"/>
    </source>
</evidence>
<reference evidence="2" key="1">
    <citation type="submission" date="2009-10" db="EMBL/GenBank/DDBJ databases">
        <authorList>
            <person name="Weinstock G."/>
            <person name="Sodergren E."/>
            <person name="Clifton S."/>
            <person name="Fulton L."/>
            <person name="Fulton B."/>
            <person name="Courtney L."/>
            <person name="Fronick C."/>
            <person name="Harrison M."/>
            <person name="Strong C."/>
            <person name="Farmer C."/>
            <person name="Delahaunty K."/>
            <person name="Markovic C."/>
            <person name="Hall O."/>
            <person name="Minx P."/>
            <person name="Tomlinson C."/>
            <person name="Mitreva M."/>
            <person name="Nelson J."/>
            <person name="Hou S."/>
            <person name="Wollam A."/>
            <person name="Pepin K.H."/>
            <person name="Johnson M."/>
            <person name="Bhonagiri V."/>
            <person name="Nash W.E."/>
            <person name="Warren W."/>
            <person name="Chinwalla A."/>
            <person name="Mardis E.R."/>
            <person name="Wilson R.K."/>
        </authorList>
    </citation>
    <scope>NUCLEOTIDE SEQUENCE [LARGE SCALE GENOMIC DNA]</scope>
    <source>
        <strain evidence="2">ATCC 700122</strain>
    </source>
</reference>